<dbReference type="PANTHER" id="PTHR45138:SF9">
    <property type="entry name" value="DIGUANYLATE CYCLASE DGCM-RELATED"/>
    <property type="match status" value="1"/>
</dbReference>
<evidence type="ECO:0000313" key="3">
    <source>
        <dbReference type="EMBL" id="BDI17579.1"/>
    </source>
</evidence>
<reference evidence="3" key="1">
    <citation type="submission" date="2022-04" db="EMBL/GenBank/DDBJ databases">
        <title>Complete genome sequence of a cyanobacterium, Nostoc sp. SO-36, isolated in Antarctica.</title>
        <authorList>
            <person name="Kanesaki Y."/>
            <person name="Effendi D."/>
            <person name="Sakamoto T."/>
            <person name="Ohtani S."/>
            <person name="Awai K."/>
        </authorList>
    </citation>
    <scope>NUCLEOTIDE SEQUENCE</scope>
    <source>
        <strain evidence="3">SO-36</strain>
    </source>
</reference>
<dbReference type="Proteomes" id="UP001055453">
    <property type="component" value="Chromosome"/>
</dbReference>
<feature type="domain" description="GGDEF" evidence="2">
    <location>
        <begin position="65"/>
        <end position="202"/>
    </location>
</feature>
<name>A0ABN6Q5D9_NOSCO</name>
<dbReference type="CDD" id="cd01949">
    <property type="entry name" value="GGDEF"/>
    <property type="match status" value="1"/>
</dbReference>
<organism evidence="3 4">
    <name type="scientific">Nostoc cf. commune SO-36</name>
    <dbReference type="NCBI Taxonomy" id="449208"/>
    <lineage>
        <taxon>Bacteria</taxon>
        <taxon>Bacillati</taxon>
        <taxon>Cyanobacteriota</taxon>
        <taxon>Cyanophyceae</taxon>
        <taxon>Nostocales</taxon>
        <taxon>Nostocaceae</taxon>
        <taxon>Nostoc</taxon>
    </lineage>
</organism>
<dbReference type="InterPro" id="IPR043128">
    <property type="entry name" value="Rev_trsase/Diguanyl_cyclase"/>
</dbReference>
<evidence type="ECO:0000313" key="4">
    <source>
        <dbReference type="Proteomes" id="UP001055453"/>
    </source>
</evidence>
<dbReference type="NCBIfam" id="TIGR00254">
    <property type="entry name" value="GGDEF"/>
    <property type="match status" value="1"/>
</dbReference>
<accession>A0ABN6Q5D9</accession>
<sequence length="271" mass="31421">MEYKFLVASQELERRQLQQKLEAKNEELQRLSTIATIDFLTQLANRRRFEEYLHIEWRRMTRSQQPLSLILVDVDFFKSYNDTYGHPMGDRCLIKIARAIKDVVQRPADLVARYGGEEFAVILSNTDILGAAHIAEKICFAVRKLAISHENSQISSYVTVSTGLATVIPTFNSSFQKIIVAADRALYQAKAAGRDRVCFQEQTENLEVKRIATLAKLFLSDKLFIREELWLSIQKSQQIREQNQQLIKQIQLGMQKNGQIMQKRRQIMQKI</sequence>
<proteinExistence type="predicted"/>
<dbReference type="SMART" id="SM00267">
    <property type="entry name" value="GGDEF"/>
    <property type="match status" value="1"/>
</dbReference>
<keyword evidence="1" id="KW-0175">Coiled coil</keyword>
<dbReference type="EMBL" id="AP025732">
    <property type="protein sequence ID" value="BDI17579.1"/>
    <property type="molecule type" value="Genomic_DNA"/>
</dbReference>
<dbReference type="InterPro" id="IPR029787">
    <property type="entry name" value="Nucleotide_cyclase"/>
</dbReference>
<dbReference type="InterPro" id="IPR050469">
    <property type="entry name" value="Diguanylate_Cyclase"/>
</dbReference>
<dbReference type="InterPro" id="IPR000160">
    <property type="entry name" value="GGDEF_dom"/>
</dbReference>
<evidence type="ECO:0000256" key="1">
    <source>
        <dbReference type="SAM" id="Coils"/>
    </source>
</evidence>
<keyword evidence="4" id="KW-1185">Reference proteome</keyword>
<dbReference type="Gene3D" id="3.30.70.270">
    <property type="match status" value="1"/>
</dbReference>
<dbReference type="PANTHER" id="PTHR45138">
    <property type="entry name" value="REGULATORY COMPONENTS OF SENSORY TRANSDUCTION SYSTEM"/>
    <property type="match status" value="1"/>
</dbReference>
<evidence type="ECO:0000259" key="2">
    <source>
        <dbReference type="PROSITE" id="PS50887"/>
    </source>
</evidence>
<dbReference type="SUPFAM" id="SSF55073">
    <property type="entry name" value="Nucleotide cyclase"/>
    <property type="match status" value="1"/>
</dbReference>
<dbReference type="PROSITE" id="PS50887">
    <property type="entry name" value="GGDEF"/>
    <property type="match status" value="1"/>
</dbReference>
<gene>
    <name evidence="3" type="ORF">ANSO36C_33810</name>
</gene>
<dbReference type="Pfam" id="PF00990">
    <property type="entry name" value="GGDEF"/>
    <property type="match status" value="1"/>
</dbReference>
<feature type="coiled-coil region" evidence="1">
    <location>
        <begin position="7"/>
        <end position="34"/>
    </location>
</feature>
<protein>
    <recommendedName>
        <fullName evidence="2">GGDEF domain-containing protein</fullName>
    </recommendedName>
</protein>